<feature type="signal peptide" evidence="2">
    <location>
        <begin position="1"/>
        <end position="28"/>
    </location>
</feature>
<dbReference type="AlphaFoldDB" id="A0A9D1TLC8"/>
<dbReference type="SUPFAM" id="SSF63446">
    <property type="entry name" value="Type I dockerin domain"/>
    <property type="match status" value="1"/>
</dbReference>
<dbReference type="InterPro" id="IPR002105">
    <property type="entry name" value="Dockerin_1_rpt"/>
</dbReference>
<organism evidence="4 5">
    <name type="scientific">Candidatus Monoglobus merdigallinarum</name>
    <dbReference type="NCBI Taxonomy" id="2838698"/>
    <lineage>
        <taxon>Bacteria</taxon>
        <taxon>Bacillati</taxon>
        <taxon>Bacillota</taxon>
        <taxon>Clostridia</taxon>
        <taxon>Monoglobales</taxon>
        <taxon>Monoglobaceae</taxon>
        <taxon>Monoglobus</taxon>
    </lineage>
</organism>
<proteinExistence type="predicted"/>
<keyword evidence="2" id="KW-0732">Signal</keyword>
<reference evidence="4" key="1">
    <citation type="journal article" date="2021" name="PeerJ">
        <title>Extensive microbial diversity within the chicken gut microbiome revealed by metagenomics and culture.</title>
        <authorList>
            <person name="Gilroy R."/>
            <person name="Ravi A."/>
            <person name="Getino M."/>
            <person name="Pursley I."/>
            <person name="Horton D.L."/>
            <person name="Alikhan N.F."/>
            <person name="Baker D."/>
            <person name="Gharbi K."/>
            <person name="Hall N."/>
            <person name="Watson M."/>
            <person name="Adriaenssens E.M."/>
            <person name="Foster-Nyarko E."/>
            <person name="Jarju S."/>
            <person name="Secka A."/>
            <person name="Antonio M."/>
            <person name="Oren A."/>
            <person name="Chaudhuri R.R."/>
            <person name="La Ragione R."/>
            <person name="Hildebrand F."/>
            <person name="Pallen M.J."/>
        </authorList>
    </citation>
    <scope>NUCLEOTIDE SEQUENCE</scope>
    <source>
        <strain evidence="4">5790</strain>
    </source>
</reference>
<evidence type="ECO:0000313" key="4">
    <source>
        <dbReference type="EMBL" id="HIV85787.1"/>
    </source>
</evidence>
<dbReference type="GO" id="GO:0004553">
    <property type="term" value="F:hydrolase activity, hydrolyzing O-glycosyl compounds"/>
    <property type="evidence" value="ECO:0007669"/>
    <property type="project" value="InterPro"/>
</dbReference>
<dbReference type="InterPro" id="IPR016134">
    <property type="entry name" value="Dockerin_dom"/>
</dbReference>
<name>A0A9D1TLC8_9FIRM</name>
<gene>
    <name evidence="4" type="ORF">H9900_03135</name>
</gene>
<dbReference type="Gene3D" id="1.10.1330.10">
    <property type="entry name" value="Dockerin domain"/>
    <property type="match status" value="1"/>
</dbReference>
<evidence type="ECO:0000259" key="3">
    <source>
        <dbReference type="PROSITE" id="PS51766"/>
    </source>
</evidence>
<feature type="domain" description="Dockerin" evidence="3">
    <location>
        <begin position="221"/>
        <end position="289"/>
    </location>
</feature>
<feature type="chain" id="PRO_5039677096" evidence="2">
    <location>
        <begin position="29"/>
        <end position="293"/>
    </location>
</feature>
<dbReference type="PROSITE" id="PS51766">
    <property type="entry name" value="DOCKERIN"/>
    <property type="match status" value="1"/>
</dbReference>
<evidence type="ECO:0000256" key="1">
    <source>
        <dbReference type="SAM" id="MobiDB-lite"/>
    </source>
</evidence>
<protein>
    <submittedName>
        <fullName evidence="4">Dockerin type I repeat-containing protein</fullName>
    </submittedName>
</protein>
<dbReference type="EMBL" id="DXIJ01000061">
    <property type="protein sequence ID" value="HIV85787.1"/>
    <property type="molecule type" value="Genomic_DNA"/>
</dbReference>
<feature type="region of interest" description="Disordered" evidence="1">
    <location>
        <begin position="48"/>
        <end position="73"/>
    </location>
</feature>
<comment type="caution">
    <text evidence="4">The sequence shown here is derived from an EMBL/GenBank/DDBJ whole genome shotgun (WGS) entry which is preliminary data.</text>
</comment>
<dbReference type="CDD" id="cd14256">
    <property type="entry name" value="Dockerin_I"/>
    <property type="match status" value="1"/>
</dbReference>
<dbReference type="Proteomes" id="UP000824162">
    <property type="component" value="Unassembled WGS sequence"/>
</dbReference>
<evidence type="ECO:0000313" key="5">
    <source>
        <dbReference type="Proteomes" id="UP000824162"/>
    </source>
</evidence>
<dbReference type="GO" id="GO:0000272">
    <property type="term" value="P:polysaccharide catabolic process"/>
    <property type="evidence" value="ECO:0007669"/>
    <property type="project" value="InterPro"/>
</dbReference>
<reference evidence="4" key="2">
    <citation type="submission" date="2021-04" db="EMBL/GenBank/DDBJ databases">
        <authorList>
            <person name="Gilroy R."/>
        </authorList>
    </citation>
    <scope>NUCLEOTIDE SEQUENCE</scope>
    <source>
        <strain evidence="4">5790</strain>
    </source>
</reference>
<accession>A0A9D1TLC8</accession>
<sequence length="293" mass="31340">MKKRVFKFGAALTAALMVCSATASIAFADEVAEDVISEDTVVEEVVAEEPAADETVAEEPAAEEPADEEEAPVEEVEVVVETEEITEADLAEEEAELSSAVADVDTGSVITLGTISATSDASYYNVTVPFTIEGETAPDQLSFFVYDITAITGDQNNTVGFSAETPVGYINQYDGALSGTYTFKLDKAQYSDDSIIIVKMGGTGITTPDAKSYTLGGSSEGEYAVGDVDHSNRVDATDATLVMRYYLQMGAEIDASLANAYLDEQGRIDATDATYIMRYYLQQVDNLPYNPAQ</sequence>
<dbReference type="InterPro" id="IPR036439">
    <property type="entry name" value="Dockerin_dom_sf"/>
</dbReference>
<dbReference type="Pfam" id="PF00404">
    <property type="entry name" value="Dockerin_1"/>
    <property type="match status" value="1"/>
</dbReference>
<evidence type="ECO:0000256" key="2">
    <source>
        <dbReference type="SAM" id="SignalP"/>
    </source>
</evidence>